<dbReference type="PANTHER" id="PTHR48075:SF5">
    <property type="entry name" value="3-HYDROXYBUTYRYL-COA DEHYDROGENASE"/>
    <property type="match status" value="1"/>
</dbReference>
<proteinExistence type="inferred from homology"/>
<dbReference type="InterPro" id="IPR008927">
    <property type="entry name" value="6-PGluconate_DH-like_C_sf"/>
</dbReference>
<feature type="binding site" evidence="5">
    <location>
        <begin position="11"/>
        <end position="16"/>
    </location>
    <ligand>
        <name>NAD(+)</name>
        <dbReference type="ChEBI" id="CHEBI:57540"/>
    </ligand>
</feature>
<dbReference type="RefSeq" id="WP_245838895.1">
    <property type="nucleotide sequence ID" value="NZ_FPAA01000017.1"/>
</dbReference>
<evidence type="ECO:0000256" key="5">
    <source>
        <dbReference type="PIRSR" id="PIRSR000105-2"/>
    </source>
</evidence>
<feature type="binding site" evidence="5">
    <location>
        <position position="144"/>
    </location>
    <ligand>
        <name>NAD(+)</name>
        <dbReference type="ChEBI" id="CHEBI:57540"/>
    </ligand>
</feature>
<dbReference type="FunFam" id="3.40.50.720:FF:000009">
    <property type="entry name" value="Fatty oxidation complex, alpha subunit"/>
    <property type="match status" value="1"/>
</dbReference>
<feature type="domain" description="3-hydroxyacyl-CoA dehydrogenase NAD binding" evidence="8">
    <location>
        <begin position="8"/>
        <end position="184"/>
    </location>
</feature>
<dbReference type="GO" id="GO:0006635">
    <property type="term" value="P:fatty acid beta-oxidation"/>
    <property type="evidence" value="ECO:0007669"/>
    <property type="project" value="TreeGrafter"/>
</dbReference>
<accession>A0A1I6UJP2</accession>
<dbReference type="PIRSF" id="PIRSF000105">
    <property type="entry name" value="HCDH"/>
    <property type="match status" value="1"/>
</dbReference>
<keyword evidence="3" id="KW-0560">Oxidoreductase</keyword>
<dbReference type="SUPFAM" id="SSF48179">
    <property type="entry name" value="6-phosphogluconate dehydrogenase C-terminal domain-like"/>
    <property type="match status" value="1"/>
</dbReference>
<feature type="binding site" evidence="5">
    <location>
        <position position="34"/>
    </location>
    <ligand>
        <name>NAD(+)</name>
        <dbReference type="ChEBI" id="CHEBI:57540"/>
    </ligand>
</feature>
<evidence type="ECO:0000259" key="8">
    <source>
        <dbReference type="Pfam" id="PF02737"/>
    </source>
</evidence>
<dbReference type="PANTHER" id="PTHR48075">
    <property type="entry name" value="3-HYDROXYACYL-COA DEHYDROGENASE FAMILY PROTEIN"/>
    <property type="match status" value="1"/>
</dbReference>
<feature type="binding site" evidence="5">
    <location>
        <position position="120"/>
    </location>
    <ligand>
        <name>NAD(+)</name>
        <dbReference type="ChEBI" id="CHEBI:57540"/>
    </ligand>
</feature>
<keyword evidence="5" id="KW-0520">NAD</keyword>
<evidence type="ECO:0000313" key="9">
    <source>
        <dbReference type="EMBL" id="SFT01648.1"/>
    </source>
</evidence>
<dbReference type="InterPro" id="IPR036291">
    <property type="entry name" value="NAD(P)-bd_dom_sf"/>
</dbReference>
<evidence type="ECO:0000256" key="6">
    <source>
        <dbReference type="SAM" id="MobiDB-lite"/>
    </source>
</evidence>
<feature type="region of interest" description="Disordered" evidence="6">
    <location>
        <begin position="257"/>
        <end position="285"/>
    </location>
</feature>
<dbReference type="InterPro" id="IPR006176">
    <property type="entry name" value="3-OHacyl-CoA_DH_NAD-bd"/>
</dbReference>
<feature type="binding site" evidence="5">
    <location>
        <position position="93"/>
    </location>
    <ligand>
        <name>NAD(+)</name>
        <dbReference type="ChEBI" id="CHEBI:57540"/>
    </ligand>
</feature>
<comment type="similarity">
    <text evidence="2">Belongs to the 3-hydroxyacyl-CoA dehydrogenase family.</text>
</comment>
<sequence>MNTAETYAILGAGTMGGGIAQFLASAGCDILLYDLDEKALAKGLESIRTRLLRQEKKGTIRSEERKAIIDRIHPVTDLTRLSVVTGVIEAVLERIDVKQELFKAVEPIVGDQTWLATNTSSLSVTEIAGALRLPQRMLGLHFFNPAPIMPLVEVVQGERTNPKVLSKVAEWIQCLGKEAVTVKDRPGFLVNRVARPFHNEAYRLVGDGVAEKSQVDRILREAGFPMGPFELQDLIGIDINYAASMAVYEGFSHDPRFRPHPSQRQLVTSGALGRKSGRGHYSYDE</sequence>
<evidence type="ECO:0000256" key="2">
    <source>
        <dbReference type="ARBA" id="ARBA00009463"/>
    </source>
</evidence>
<name>A0A1I6UJP2_9BACL</name>
<dbReference type="AlphaFoldDB" id="A0A1I6UJP2"/>
<dbReference type="EMBL" id="FPAA01000017">
    <property type="protein sequence ID" value="SFT01648.1"/>
    <property type="molecule type" value="Genomic_DNA"/>
</dbReference>
<gene>
    <name evidence="9" type="ORF">SAMN05444972_11717</name>
</gene>
<comment type="pathway">
    <text evidence="1">Lipid metabolism; butanoate metabolism.</text>
</comment>
<feature type="domain" description="3-hydroxyacyl-CoA dehydrogenase C-terminal" evidence="7">
    <location>
        <begin position="187"/>
        <end position="283"/>
    </location>
</feature>
<feature type="binding site" evidence="5">
    <location>
        <position position="275"/>
    </location>
    <ligand>
        <name>NAD(+)</name>
        <dbReference type="ChEBI" id="CHEBI:57540"/>
    </ligand>
</feature>
<dbReference type="Pfam" id="PF00725">
    <property type="entry name" value="3HCDH"/>
    <property type="match status" value="1"/>
</dbReference>
<dbReference type="SUPFAM" id="SSF51735">
    <property type="entry name" value="NAD(P)-binding Rossmann-fold domains"/>
    <property type="match status" value="1"/>
</dbReference>
<keyword evidence="10" id="KW-1185">Reference proteome</keyword>
<reference evidence="10" key="1">
    <citation type="submission" date="2016-10" db="EMBL/GenBank/DDBJ databases">
        <authorList>
            <person name="Varghese N."/>
            <person name="Submissions S."/>
        </authorList>
    </citation>
    <scope>NUCLEOTIDE SEQUENCE [LARGE SCALE GENOMIC DNA]</scope>
    <source>
        <strain evidence="10">DSM 45789</strain>
    </source>
</reference>
<dbReference type="InterPro" id="IPR006108">
    <property type="entry name" value="3HC_DH_C"/>
</dbReference>
<organism evidence="9 10">
    <name type="scientific">Marininema halotolerans</name>
    <dbReference type="NCBI Taxonomy" id="1155944"/>
    <lineage>
        <taxon>Bacteria</taxon>
        <taxon>Bacillati</taxon>
        <taxon>Bacillota</taxon>
        <taxon>Bacilli</taxon>
        <taxon>Bacillales</taxon>
        <taxon>Thermoactinomycetaceae</taxon>
        <taxon>Marininema</taxon>
    </lineage>
</organism>
<evidence type="ECO:0000259" key="7">
    <source>
        <dbReference type="Pfam" id="PF00725"/>
    </source>
</evidence>
<protein>
    <submittedName>
        <fullName evidence="9">3-hydroxybutyryl-CoA dehydrogenase</fullName>
    </submittedName>
</protein>
<dbReference type="GO" id="GO:0070403">
    <property type="term" value="F:NAD+ binding"/>
    <property type="evidence" value="ECO:0007669"/>
    <property type="project" value="InterPro"/>
</dbReference>
<dbReference type="Pfam" id="PF02737">
    <property type="entry name" value="3HCDH_N"/>
    <property type="match status" value="1"/>
</dbReference>
<dbReference type="Gene3D" id="3.40.50.720">
    <property type="entry name" value="NAD(P)-binding Rossmann-like Domain"/>
    <property type="match status" value="1"/>
</dbReference>
<evidence type="ECO:0000313" key="10">
    <source>
        <dbReference type="Proteomes" id="UP000198660"/>
    </source>
</evidence>
<feature type="binding site" evidence="5">
    <location>
        <position position="98"/>
    </location>
    <ligand>
        <name>NAD(+)</name>
        <dbReference type="ChEBI" id="CHEBI:57540"/>
    </ligand>
</feature>
<evidence type="ECO:0000256" key="1">
    <source>
        <dbReference type="ARBA" id="ARBA00005086"/>
    </source>
</evidence>
<dbReference type="InterPro" id="IPR022694">
    <property type="entry name" value="3-OHacyl-CoA_DH"/>
</dbReference>
<dbReference type="Proteomes" id="UP000198660">
    <property type="component" value="Unassembled WGS sequence"/>
</dbReference>
<feature type="site" description="Important for catalytic activity" evidence="4">
    <location>
        <position position="141"/>
    </location>
</feature>
<dbReference type="InterPro" id="IPR013328">
    <property type="entry name" value="6PGD_dom2"/>
</dbReference>
<evidence type="ECO:0000256" key="4">
    <source>
        <dbReference type="PIRSR" id="PIRSR000105-1"/>
    </source>
</evidence>
<dbReference type="Gene3D" id="1.10.1040.10">
    <property type="entry name" value="N-(1-d-carboxylethyl)-l-norvaline Dehydrogenase, domain 2"/>
    <property type="match status" value="1"/>
</dbReference>
<dbReference type="GO" id="GO:0008691">
    <property type="term" value="F:3-hydroxybutyryl-CoA dehydrogenase activity"/>
    <property type="evidence" value="ECO:0007669"/>
    <property type="project" value="TreeGrafter"/>
</dbReference>
<evidence type="ECO:0000256" key="3">
    <source>
        <dbReference type="ARBA" id="ARBA00023002"/>
    </source>
</evidence>